<keyword evidence="2" id="KW-1185">Reference proteome</keyword>
<protein>
    <recommendedName>
        <fullName evidence="3">DUF2795 domain-containing protein</fullName>
    </recommendedName>
</protein>
<proteinExistence type="predicted"/>
<organism evidence="1 2">
    <name type="scientific">Mesoterricola silvestris</name>
    <dbReference type="NCBI Taxonomy" id="2927979"/>
    <lineage>
        <taxon>Bacteria</taxon>
        <taxon>Pseudomonadati</taxon>
        <taxon>Acidobacteriota</taxon>
        <taxon>Holophagae</taxon>
        <taxon>Holophagales</taxon>
        <taxon>Holophagaceae</taxon>
        <taxon>Mesoterricola</taxon>
    </lineage>
</organism>
<dbReference type="RefSeq" id="WP_316414761.1">
    <property type="nucleotide sequence ID" value="NZ_AP027080.1"/>
</dbReference>
<reference evidence="2" key="1">
    <citation type="journal article" date="2023" name="Int. J. Syst. Evol. Microbiol.">
        <title>Mesoterricola silvestris gen. nov., sp. nov., Mesoterricola sediminis sp. nov., Geothrix oryzae sp. nov., Geothrix edaphica sp. nov., Geothrix rubra sp. nov., and Geothrix limicola sp. nov., six novel members of Acidobacteriota isolated from soils.</title>
        <authorList>
            <person name="Itoh H."/>
            <person name="Sugisawa Y."/>
            <person name="Mise K."/>
            <person name="Xu Z."/>
            <person name="Kuniyasu M."/>
            <person name="Ushijima N."/>
            <person name="Kawano K."/>
            <person name="Kobayashi E."/>
            <person name="Shiratori Y."/>
            <person name="Masuda Y."/>
            <person name="Senoo K."/>
        </authorList>
    </citation>
    <scope>NUCLEOTIDE SEQUENCE [LARGE SCALE GENOMIC DNA]</scope>
    <source>
        <strain evidence="2">W79</strain>
    </source>
</reference>
<evidence type="ECO:0000313" key="2">
    <source>
        <dbReference type="Proteomes" id="UP001238179"/>
    </source>
</evidence>
<dbReference type="AlphaFoldDB" id="A0AA48GIU6"/>
<name>A0AA48GIU6_9BACT</name>
<evidence type="ECO:0008006" key="3">
    <source>
        <dbReference type="Google" id="ProtNLM"/>
    </source>
</evidence>
<accession>A0AA48GIU6</accession>
<dbReference type="KEGG" id="msil:METEAL_10330"/>
<dbReference type="InterPro" id="IPR021527">
    <property type="entry name" value="DUF2795"/>
</dbReference>
<dbReference type="EMBL" id="AP027080">
    <property type="protein sequence ID" value="BDU71859.1"/>
    <property type="molecule type" value="Genomic_DNA"/>
</dbReference>
<dbReference type="Proteomes" id="UP001238179">
    <property type="component" value="Chromosome"/>
</dbReference>
<evidence type="ECO:0000313" key="1">
    <source>
        <dbReference type="EMBL" id="BDU71859.1"/>
    </source>
</evidence>
<gene>
    <name evidence="1" type="ORF">METEAL_10330</name>
</gene>
<sequence length="70" mass="7543">MTRGVGGESPSNIALHLKGIDFPCQKGDLVAHVRKGDPDPAVMKALDGLPDRKYTTMADVMEGFGEEQRS</sequence>
<dbReference type="Pfam" id="PF11387">
    <property type="entry name" value="DUF2795"/>
    <property type="match status" value="1"/>
</dbReference>